<protein>
    <submittedName>
        <fullName evidence="1">Uncharacterized protein</fullName>
    </submittedName>
</protein>
<reference evidence="1 2" key="2">
    <citation type="submission" date="2016-01" db="EMBL/GenBank/DDBJ databases">
        <title>Microcella alkaliphila JAM AC0309 whole genome shotgun sequence.</title>
        <authorList>
            <person name="Kurata A."/>
            <person name="Hirose Y."/>
            <person name="Kishimoto N."/>
            <person name="Kobayashi T."/>
        </authorList>
    </citation>
    <scope>NUCLEOTIDE SEQUENCE [LARGE SCALE GENOMIC DNA]</scope>
    <source>
        <strain evidence="1 2">JAM AC0309</strain>
    </source>
</reference>
<accession>A0A0U5B9W0</accession>
<organism evidence="1 2">
    <name type="scientific">Microcella alkaliphila</name>
    <dbReference type="NCBI Taxonomy" id="279828"/>
    <lineage>
        <taxon>Bacteria</taxon>
        <taxon>Bacillati</taxon>
        <taxon>Actinomycetota</taxon>
        <taxon>Actinomycetes</taxon>
        <taxon>Micrococcales</taxon>
        <taxon>Microbacteriaceae</taxon>
        <taxon>Microcella</taxon>
    </lineage>
</organism>
<dbReference type="EMBL" id="AP017315">
    <property type="protein sequence ID" value="BAU31441.1"/>
    <property type="molecule type" value="Genomic_DNA"/>
</dbReference>
<name>A0A0U5B9W0_9MICO</name>
<dbReference type="Proteomes" id="UP000218965">
    <property type="component" value="Chromosome"/>
</dbReference>
<reference evidence="2" key="1">
    <citation type="submission" date="2015-12" db="EMBL/GenBank/DDBJ databases">
        <authorList>
            <person name="Shamseldin A."/>
            <person name="Moawad H."/>
            <person name="Abd El-Rahim W.M."/>
            <person name="Sadowsky M.J."/>
        </authorList>
    </citation>
    <scope>NUCLEOTIDE SEQUENCE [LARGE SCALE GENOMIC DNA]</scope>
    <source>
        <strain evidence="2">JAM AC0309</strain>
    </source>
</reference>
<proteinExistence type="predicted"/>
<evidence type="ECO:0000313" key="2">
    <source>
        <dbReference type="Proteomes" id="UP000218965"/>
    </source>
</evidence>
<gene>
    <name evidence="1" type="ORF">MalAC0309_0569</name>
</gene>
<dbReference type="KEGG" id="malk:MalAC0309_0569"/>
<sequence>MDLYLARIAYWHNESGSSIHSDDCRFGPVVDVIIAFPCRSAGIGADSLNNPIQALTPLDPIAAVRFVPLNGAWIAHGRATRKFRGGDDGALLPCRRVW</sequence>
<dbReference type="RefSeq" id="WP_096420660.1">
    <property type="nucleotide sequence ID" value="NZ_AP017315.1"/>
</dbReference>
<evidence type="ECO:0000313" key="1">
    <source>
        <dbReference type="EMBL" id="BAU31441.1"/>
    </source>
</evidence>
<dbReference type="AlphaFoldDB" id="A0A0U5B9W0"/>